<sequence>MAGTTPNMGGAMSFSPALLGQSPSHLLNFKHRSSAFNSPDMAALGGVPQISMPGDESKKKELGDILKLLAMRPGRISEEGVERLVKRMGLESYKDYANGVVTMSLAAKIFLLDIDFKDNKILRVALSFSNTPGPSEELAPLAASILHANLSPPGVRAPLINPSLADFADNLERLTKADRLSYPPNLNCFTAITGLYQSLEKIYNHEKESLEGGSVGAMCKGNGRPRMHIRKKVGLSIDYWREKRIPRGNEDEEDDNEEIWRVLVEVEEIPTDFTNMNPITPVRTSDHWVSDEVKKPIEDNLFGESEDMVTDWLEPPLEGILDMNDTNPRPPPARFIARLDPPVVVPFQDEIQLFAGLMLSPPPALSLGTLSLGTLQAKLFLDAPSASGVQRKLYVPNNDLEEEEGIHHEYKLHSLKPIFARQILEVPFSHPKELVGVFSILRQFAHVSALLKSCFSPVAGIIPKTEDPAAAPSEDKEMDLDAFLADGNDMTDGTAQPVPVDINVTEGQNGAFALGVIFPQKTGRGVVGCNFEVGRNADIRATELSADDGKLGLDANGLEWALAIGSDLGIVVEWLRRKS</sequence>
<accession>A0A2T7A638</accession>
<dbReference type="STRING" id="42251.A0A2T7A638"/>
<name>A0A2T7A638_TUBBO</name>
<keyword evidence="4 7" id="KW-0010">Activator</keyword>
<evidence type="ECO:0000256" key="7">
    <source>
        <dbReference type="RuleBase" id="RU364059"/>
    </source>
</evidence>
<dbReference type="AlphaFoldDB" id="A0A2T7A638"/>
<evidence type="ECO:0000313" key="9">
    <source>
        <dbReference type="EMBL" id="PUU83211.1"/>
    </source>
</evidence>
<comment type="function">
    <text evidence="7">Component of the Mediator complex, a coactivator involved in the regulated transcription of nearly all RNA polymerase II-dependent genes. Mediator functions as a bridge to convey information from gene-specific regulatory proteins to the basal RNA polymerase II transcription machinery. Mediator is recruited to promoters by direct interactions with regulatory proteins and serves as a scaffold for the assembly of a functional preinitiation complex with RNA polymerase II and the general transcription factors.</text>
</comment>
<evidence type="ECO:0000256" key="1">
    <source>
        <dbReference type="ARBA" id="ARBA00004123"/>
    </source>
</evidence>
<dbReference type="GO" id="GO:0016592">
    <property type="term" value="C:mediator complex"/>
    <property type="evidence" value="ECO:0007669"/>
    <property type="project" value="InterPro"/>
</dbReference>
<dbReference type="OrthoDB" id="5310959at2759"/>
<comment type="caution">
    <text evidence="9">The sequence shown here is derived from an EMBL/GenBank/DDBJ whole genome shotgun (WGS) entry which is preliminary data.</text>
</comment>
<evidence type="ECO:0000256" key="5">
    <source>
        <dbReference type="ARBA" id="ARBA00023163"/>
    </source>
</evidence>
<evidence type="ECO:0000256" key="3">
    <source>
        <dbReference type="ARBA" id="ARBA00023015"/>
    </source>
</evidence>
<keyword evidence="5 7" id="KW-0804">Transcription</keyword>
<dbReference type="InterPro" id="IPR019680">
    <property type="entry name" value="Mediator_Med1"/>
</dbReference>
<feature type="domain" description="Mediator complex subunit Med1" evidence="8">
    <location>
        <begin position="65"/>
        <end position="456"/>
    </location>
</feature>
<dbReference type="PANTHER" id="PTHR35041:SF4">
    <property type="entry name" value="MEDIATOR OF RNA POLYMERASE II TRANSCRIPTION SUBUNIT 1"/>
    <property type="match status" value="1"/>
</dbReference>
<dbReference type="EMBL" id="NESQ01000016">
    <property type="protein sequence ID" value="PUU83211.1"/>
    <property type="molecule type" value="Genomic_DNA"/>
</dbReference>
<reference evidence="9 10" key="1">
    <citation type="submission" date="2017-04" db="EMBL/GenBank/DDBJ databases">
        <title>Draft genome sequence of Tuber borchii Vittad., a whitish edible truffle.</title>
        <authorList>
            <consortium name="DOE Joint Genome Institute"/>
            <person name="Murat C."/>
            <person name="Kuo A."/>
            <person name="Barry K.W."/>
            <person name="Clum A."/>
            <person name="Dockter R.B."/>
            <person name="Fauchery L."/>
            <person name="Iotti M."/>
            <person name="Kohler A."/>
            <person name="Labutti K."/>
            <person name="Lindquist E.A."/>
            <person name="Lipzen A."/>
            <person name="Ohm R.A."/>
            <person name="Wang M."/>
            <person name="Grigoriev I.V."/>
            <person name="Zambonelli A."/>
            <person name="Martin F.M."/>
        </authorList>
    </citation>
    <scope>NUCLEOTIDE SEQUENCE [LARGE SCALE GENOMIC DNA]</scope>
    <source>
        <strain evidence="9 10">Tbo3840</strain>
    </source>
</reference>
<proteinExistence type="inferred from homology"/>
<evidence type="ECO:0000256" key="6">
    <source>
        <dbReference type="ARBA" id="ARBA00023242"/>
    </source>
</evidence>
<dbReference type="GO" id="GO:0003712">
    <property type="term" value="F:transcription coregulator activity"/>
    <property type="evidence" value="ECO:0007669"/>
    <property type="project" value="InterPro"/>
</dbReference>
<dbReference type="PANTHER" id="PTHR35041">
    <property type="entry name" value="MEDIATOR OF RNA POLYMERASE II TRANSCRIPTION SUBUNIT 1"/>
    <property type="match status" value="1"/>
</dbReference>
<evidence type="ECO:0000256" key="4">
    <source>
        <dbReference type="ARBA" id="ARBA00023159"/>
    </source>
</evidence>
<comment type="subcellular location">
    <subcellularLocation>
        <location evidence="1 7">Nucleus</location>
    </subcellularLocation>
</comment>
<dbReference type="Pfam" id="PF10744">
    <property type="entry name" value="Med1"/>
    <property type="match status" value="1"/>
</dbReference>
<protein>
    <recommendedName>
        <fullName evidence="7">Mediator of RNA polymerase II transcription subunit 1</fullName>
    </recommendedName>
    <alternativeName>
        <fullName evidence="7">Mediator complex subunit 1</fullName>
    </alternativeName>
</protein>
<gene>
    <name evidence="9" type="ORF">B9Z19DRAFT_1119627</name>
</gene>
<evidence type="ECO:0000313" key="10">
    <source>
        <dbReference type="Proteomes" id="UP000244722"/>
    </source>
</evidence>
<dbReference type="GO" id="GO:0045944">
    <property type="term" value="P:positive regulation of transcription by RNA polymerase II"/>
    <property type="evidence" value="ECO:0007669"/>
    <property type="project" value="UniProtKB-ARBA"/>
</dbReference>
<evidence type="ECO:0000259" key="8">
    <source>
        <dbReference type="Pfam" id="PF10744"/>
    </source>
</evidence>
<evidence type="ECO:0000256" key="2">
    <source>
        <dbReference type="ARBA" id="ARBA00006210"/>
    </source>
</evidence>
<comment type="similarity">
    <text evidence="2 7">Belongs to the Mediator complex subunit 1 family.</text>
</comment>
<organism evidence="9 10">
    <name type="scientific">Tuber borchii</name>
    <name type="common">White truffle</name>
    <dbReference type="NCBI Taxonomy" id="42251"/>
    <lineage>
        <taxon>Eukaryota</taxon>
        <taxon>Fungi</taxon>
        <taxon>Dikarya</taxon>
        <taxon>Ascomycota</taxon>
        <taxon>Pezizomycotina</taxon>
        <taxon>Pezizomycetes</taxon>
        <taxon>Pezizales</taxon>
        <taxon>Tuberaceae</taxon>
        <taxon>Tuber</taxon>
    </lineage>
</organism>
<keyword evidence="10" id="KW-1185">Reference proteome</keyword>
<dbReference type="Proteomes" id="UP000244722">
    <property type="component" value="Unassembled WGS sequence"/>
</dbReference>
<keyword evidence="6 7" id="KW-0539">Nucleus</keyword>
<keyword evidence="3 7" id="KW-0805">Transcription regulation</keyword>